<evidence type="ECO:0000256" key="5">
    <source>
        <dbReference type="ARBA" id="ARBA00022927"/>
    </source>
</evidence>
<dbReference type="Proteomes" id="UP000030764">
    <property type="component" value="Unassembled WGS sequence"/>
</dbReference>
<evidence type="ECO:0000256" key="2">
    <source>
        <dbReference type="ARBA" id="ARBA00004555"/>
    </source>
</evidence>
<evidence type="ECO:0000256" key="7">
    <source>
        <dbReference type="ARBA" id="ARBA00023136"/>
    </source>
</evidence>
<dbReference type="InterPro" id="IPR008928">
    <property type="entry name" value="6-hairpin_glycosidase_sf"/>
</dbReference>
<keyword evidence="5" id="KW-0653">Protein transport</keyword>
<dbReference type="InterPro" id="IPR050840">
    <property type="entry name" value="Adaptor_Complx_Large_Subunit"/>
</dbReference>
<proteinExistence type="inferred from homology"/>
<dbReference type="EMBL" id="KL363191">
    <property type="protein sequence ID" value="KFD56933.1"/>
    <property type="molecule type" value="Genomic_DNA"/>
</dbReference>
<dbReference type="GO" id="GO:0006886">
    <property type="term" value="P:intracellular protein transport"/>
    <property type="evidence" value="ECO:0007669"/>
    <property type="project" value="InterPro"/>
</dbReference>
<dbReference type="SUPFAM" id="SSF48208">
    <property type="entry name" value="Six-hairpin glycosidases"/>
    <property type="match status" value="1"/>
</dbReference>
<feature type="domain" description="GAE" evidence="10">
    <location>
        <begin position="790"/>
        <end position="905"/>
    </location>
</feature>
<comment type="subcellular location">
    <subcellularLocation>
        <location evidence="1">Cytoplasmic vesicle membrane</location>
    </subcellularLocation>
    <subcellularLocation>
        <location evidence="9">Endomembrane system</location>
        <topology evidence="9">Peripheral membrane protein</topology>
        <orientation evidence="9">Cytoplasmic side</orientation>
    </subcellularLocation>
    <subcellularLocation>
        <location evidence="2">Golgi apparatus</location>
    </subcellularLocation>
</comment>
<comment type="similarity">
    <text evidence="3">Belongs to the adaptor complexes large subunit family.</text>
</comment>
<dbReference type="InterPro" id="IPR016024">
    <property type="entry name" value="ARM-type_fold"/>
</dbReference>
<evidence type="ECO:0000256" key="9">
    <source>
        <dbReference type="ARBA" id="ARBA00029433"/>
    </source>
</evidence>
<keyword evidence="7" id="KW-0472">Membrane</keyword>
<dbReference type="SUPFAM" id="SSF48371">
    <property type="entry name" value="ARM repeat"/>
    <property type="match status" value="1"/>
</dbReference>
<dbReference type="GO" id="GO:0016192">
    <property type="term" value="P:vesicle-mediated transport"/>
    <property type="evidence" value="ECO:0007669"/>
    <property type="project" value="InterPro"/>
</dbReference>
<dbReference type="InterPro" id="IPR008153">
    <property type="entry name" value="GAE_dom"/>
</dbReference>
<dbReference type="SUPFAM" id="SSF49348">
    <property type="entry name" value="Clathrin adaptor appendage domain"/>
    <property type="match status" value="1"/>
</dbReference>
<keyword evidence="4" id="KW-0813">Transport</keyword>
<dbReference type="Gene3D" id="1.50.10.10">
    <property type="match status" value="1"/>
</dbReference>
<dbReference type="GO" id="GO:0030659">
    <property type="term" value="C:cytoplasmic vesicle membrane"/>
    <property type="evidence" value="ECO:0007669"/>
    <property type="project" value="UniProtKB-SubCell"/>
</dbReference>
<organism evidence="11 13">
    <name type="scientific">Trichuris suis</name>
    <name type="common">pig whipworm</name>
    <dbReference type="NCBI Taxonomy" id="68888"/>
    <lineage>
        <taxon>Eukaryota</taxon>
        <taxon>Metazoa</taxon>
        <taxon>Ecdysozoa</taxon>
        <taxon>Nematoda</taxon>
        <taxon>Enoplea</taxon>
        <taxon>Dorylaimia</taxon>
        <taxon>Trichinellida</taxon>
        <taxon>Trichuridae</taxon>
        <taxon>Trichuris</taxon>
    </lineage>
</organism>
<accession>A0A085MI87</accession>
<dbReference type="InterPro" id="IPR002553">
    <property type="entry name" value="Clathrin/coatomer_adapt-like_N"/>
</dbReference>
<dbReference type="InterPro" id="IPR006775">
    <property type="entry name" value="GH116_catalytic"/>
</dbReference>
<dbReference type="PANTHER" id="PTHR22780">
    <property type="entry name" value="ADAPTIN, ALPHA/GAMMA/EPSILON"/>
    <property type="match status" value="1"/>
</dbReference>
<dbReference type="SMART" id="SM00809">
    <property type="entry name" value="Alpha_adaptinC2"/>
    <property type="match status" value="1"/>
</dbReference>
<evidence type="ECO:0000313" key="12">
    <source>
        <dbReference type="EMBL" id="KFD66176.1"/>
    </source>
</evidence>
<protein>
    <recommendedName>
        <fullName evidence="10">GAE domain-containing protein</fullName>
    </recommendedName>
</protein>
<dbReference type="Pfam" id="PF04685">
    <property type="entry name" value="DUF608"/>
    <property type="match status" value="1"/>
</dbReference>
<dbReference type="InterPro" id="IPR011989">
    <property type="entry name" value="ARM-like"/>
</dbReference>
<dbReference type="InterPro" id="IPR012341">
    <property type="entry name" value="6hp_glycosidase-like_sf"/>
</dbReference>
<keyword evidence="6" id="KW-0333">Golgi apparatus</keyword>
<dbReference type="Pfam" id="PF02883">
    <property type="entry name" value="Alpha_adaptinC2"/>
    <property type="match status" value="1"/>
</dbReference>
<name>A0A085MI87_9BILA</name>
<dbReference type="GO" id="GO:0030117">
    <property type="term" value="C:membrane coat"/>
    <property type="evidence" value="ECO:0007669"/>
    <property type="project" value="InterPro"/>
</dbReference>
<dbReference type="GO" id="GO:0005975">
    <property type="term" value="P:carbohydrate metabolic process"/>
    <property type="evidence" value="ECO:0007669"/>
    <property type="project" value="InterPro"/>
</dbReference>
<dbReference type="InterPro" id="IPR013041">
    <property type="entry name" value="Clathrin_app_Ig-like_sf"/>
</dbReference>
<evidence type="ECO:0000313" key="11">
    <source>
        <dbReference type="EMBL" id="KFD56933.1"/>
    </source>
</evidence>
<reference evidence="11 13" key="1">
    <citation type="journal article" date="2014" name="Nat. Genet.">
        <title>Genome and transcriptome of the porcine whipworm Trichuris suis.</title>
        <authorList>
            <person name="Jex A.R."/>
            <person name="Nejsum P."/>
            <person name="Schwarz E.M."/>
            <person name="Hu L."/>
            <person name="Young N.D."/>
            <person name="Hall R.S."/>
            <person name="Korhonen P.K."/>
            <person name="Liao S."/>
            <person name="Thamsborg S."/>
            <person name="Xia J."/>
            <person name="Xu P."/>
            <person name="Wang S."/>
            <person name="Scheerlinck J.P."/>
            <person name="Hofmann A."/>
            <person name="Sternberg P.W."/>
            <person name="Wang J."/>
            <person name="Gasser R.B."/>
        </authorList>
    </citation>
    <scope>NUCLEOTIDE SEQUENCE [LARGE SCALE GENOMIC DNA]</scope>
    <source>
        <strain evidence="12">DCEP-RM93F</strain>
        <strain evidence="11">DCEP-RM93M</strain>
    </source>
</reference>
<keyword evidence="8" id="KW-0968">Cytoplasmic vesicle</keyword>
<sequence>MGIIYSRINFDATILFFPKRTRLPDLCFCYTKPHSVGERQRKKVGSASFHFYYCEVLLLRTHLHIFNLDSSDFMNAVHSTIEKFDQLKSKLGRSLGTPMRLRDLIRQVRAARTAAEERTVVQKECATIRETFREEDSQWRCRNVAKLLYIHMLGYQAHFGQLECLKLIASTRFTDKRVGYLGAALLLDEKTDVHLLITNSLKSDLSAQSQFVTGLALSALGTICSQEMCRDLASEVERLLKSSNAYLRKKAALCALRIIKKVPDLLEMYIPVSRSLISEKNHGVLISGICLIQEMCERSPDVLQYFKKLVPNLVRILKNLLMSGYSPEHDVTGISDPFLQVKILKLLRLLGRNDSESSETMNDILAQVATNTENSKNVGNAILYETVLTIMDIRSESGLRVLAINILGRFLLNPDKNIRYVSLNTLLKTVNIDITAVQRHRTTIVDCLKDPDVSIKKRAVELCFALINGTNIRSMTKEILIFVETAEPEFKAICSSNMYIASEKFSPNRRWHFDTMLKVMKVAGNNVPDDVVCSMIQLISESPEIQHHAVFQLYQAAIENMTASQPLLQVASWSIGEFGDLLIGYEENDGAVPTKIDEKSVFNLISGVAAASHSTVVTKEYALTALSKLCTRFPNFEAEIREAVQKFTCSMNLELQQRSCEFDRLLEAKNLRDALLERMPVITSRSLNVAVASMENGDAASTDLNQVAEPSELLLGDLAESTGPDRTADLLLLMNDVPPAKPATQPTNEVKTSSNYEDLLGLFAEEPPANPTSSDFTALGQVFTTAPTPSDSKKLVAFDEDGLLIEFSLCKTAVPANELSIEVRFINNSPFDMQQFVFQAAVTKAFQISMLPPSSTYIPAKGAPVTQNMTVQRIAPSQPLKMRIKLNYSVNGCAMEKMGEVNNFPVAWFNRVAVKFLLVRGVLLVGFACPTMEDLDEIGWTCSGDFTLRDTEKRYGDSCFPRIIPSRRRTPYIRPSISQLVQYIPFVLRYTWHWVKTVYYKQPFFIDTFRPLPLKPIYGTAFSKELGVPCGTIGSGSIGRDFRGGFCKFTMLPGVVEHEEEYVTADNFIVTVIENGTVIYQQVLTAVKPSGKNLSWWAFNFPPSRLSYVGRYPLAWTTYRLPCAAILLKCMQLSPVIPHNYQVSGGRYTDSSLPITLFLWSVVNKEPNRTFTVSVTFTFRDGTRSENLASDCKSQAFVTPLSGEHEASVGVQLFHDLKGLQCCYALAAVRSPNVTVALAPFDANGDGKELWNSLLSNEFRTQDWSSFFPSCQNGIAVCGTVNVAPSSIAKVSFCLAWDMPHVRFNDTGRFYKRWYTNWFDREDNAAALCAYAFENESRFIEDIKRWQEPTLRNIALPKWYRSAVFNELYFLTDGGTVWFKYDDCWKEDEPHLSEYTLDVARRFGRFAYLESWEYRMYNTYDVHFYASFALAMLWPQLEHVLQAEFRDLYYLTDEEEVKFLFDGSVGRRKEERCIPHDVGCPGWEPWLKVNAYIMHDTSKWRDMNLKFVLTCYRDYVALNNDLEFLKHVWPTIEEIIQVALEKWDSDGDMLIENSGTCDQTYDAWKMQGASAYCGSLWIGALRVAETVCKILGYSKKTCYYQGLLKKSIRSFDQKLWQGYFYRFDESTSNSETVMADQLCGYFYVKFCGISSGLLAERKVKRSLETIYGCNVCQFRNGTMGAVNGMLFSGEKDRSSIQSEEGMPAEGFSTAEGAHKSCFNKLGLQYQTPEALHECKWYRAIGYMRPLAIWAIQWIFHFRRGYWQ</sequence>
<dbReference type="Pfam" id="PF01602">
    <property type="entry name" value="Adaptin_N"/>
    <property type="match status" value="1"/>
</dbReference>
<dbReference type="PROSITE" id="PS50180">
    <property type="entry name" value="GAE"/>
    <property type="match status" value="1"/>
</dbReference>
<evidence type="ECO:0000256" key="8">
    <source>
        <dbReference type="ARBA" id="ARBA00023329"/>
    </source>
</evidence>
<dbReference type="Gene3D" id="2.60.40.1230">
    <property type="match status" value="1"/>
</dbReference>
<evidence type="ECO:0000256" key="3">
    <source>
        <dbReference type="ARBA" id="ARBA00006613"/>
    </source>
</evidence>
<evidence type="ECO:0000259" key="10">
    <source>
        <dbReference type="PROSITE" id="PS50180"/>
    </source>
</evidence>
<evidence type="ECO:0000256" key="6">
    <source>
        <dbReference type="ARBA" id="ARBA00023034"/>
    </source>
</evidence>
<dbReference type="Pfam" id="PF12215">
    <property type="entry name" value="Glyco_hydr_116N"/>
    <property type="match status" value="1"/>
</dbReference>
<keyword evidence="13" id="KW-1185">Reference proteome</keyword>
<dbReference type="FunFam" id="1.25.10.10:FF:000030">
    <property type="entry name" value="AP-1 complex subunit gamma"/>
    <property type="match status" value="1"/>
</dbReference>
<evidence type="ECO:0000313" key="13">
    <source>
        <dbReference type="Proteomes" id="UP000030764"/>
    </source>
</evidence>
<evidence type="ECO:0000256" key="4">
    <source>
        <dbReference type="ARBA" id="ARBA00022448"/>
    </source>
</evidence>
<gene>
    <name evidence="11" type="ORF">M513_02190</name>
    <name evidence="12" type="ORF">M514_02190</name>
</gene>
<dbReference type="InterPro" id="IPR024462">
    <property type="entry name" value="GH116_N"/>
</dbReference>
<dbReference type="EMBL" id="KL367527">
    <property type="protein sequence ID" value="KFD66176.1"/>
    <property type="molecule type" value="Genomic_DNA"/>
</dbReference>
<dbReference type="GO" id="GO:0005794">
    <property type="term" value="C:Golgi apparatus"/>
    <property type="evidence" value="ECO:0007669"/>
    <property type="project" value="UniProtKB-SubCell"/>
</dbReference>
<evidence type="ECO:0000256" key="1">
    <source>
        <dbReference type="ARBA" id="ARBA00004156"/>
    </source>
</evidence>
<dbReference type="GO" id="GO:0004553">
    <property type="term" value="F:hydrolase activity, hydrolyzing O-glycosyl compounds"/>
    <property type="evidence" value="ECO:0007669"/>
    <property type="project" value="InterPro"/>
</dbReference>
<dbReference type="Proteomes" id="UP000030758">
    <property type="component" value="Unassembled WGS sequence"/>
</dbReference>
<dbReference type="InterPro" id="IPR008152">
    <property type="entry name" value="Clathrin_a/b/g-adaptin_app_Ig"/>
</dbReference>
<dbReference type="Gene3D" id="1.25.10.10">
    <property type="entry name" value="Leucine-rich Repeat Variant"/>
    <property type="match status" value="1"/>
</dbReference>